<dbReference type="PANTHER" id="PTHR23034:SF2">
    <property type="entry name" value="GLUTAMATE-RICH PROTEIN 3"/>
    <property type="match status" value="1"/>
</dbReference>
<reference evidence="4" key="1">
    <citation type="submission" date="2017-02" db="UniProtKB">
        <authorList>
            <consortium name="WormBaseParasite"/>
        </authorList>
    </citation>
    <scope>IDENTIFICATION</scope>
</reference>
<feature type="region of interest" description="Disordered" evidence="2">
    <location>
        <begin position="90"/>
        <end position="133"/>
    </location>
</feature>
<keyword evidence="1" id="KW-0175">Coiled coil</keyword>
<evidence type="ECO:0000256" key="1">
    <source>
        <dbReference type="SAM" id="Coils"/>
    </source>
</evidence>
<name>A0A0N5AFW3_9BILA</name>
<dbReference type="AlphaFoldDB" id="A0A0N5AFW3"/>
<proteinExistence type="predicted"/>
<evidence type="ECO:0000313" key="3">
    <source>
        <dbReference type="Proteomes" id="UP000046393"/>
    </source>
</evidence>
<dbReference type="STRING" id="451379.A0A0N5AFW3"/>
<feature type="compositionally biased region" description="Low complexity" evidence="2">
    <location>
        <begin position="95"/>
        <end position="114"/>
    </location>
</feature>
<sequence>MADDLLDNYNPLYDVHLQQYFASPHMQKHLRRIGLLGNRNEYDGRDENDVYNQHNVTMDLLLKNREKQLAKLATLQKKLDAAEKVEICRKIRSGQTPGTTQPRSRPSRSLSRGPKAATRNGRRSSTSTDDKDLIKRIESEGEETPRANATVYSRLSASVGKYRYLHKLDDYTLSAYMEELRKQLRRLERFRDVSFGPHSVARHPSEPQESWFFRRRSLPSFSDSGHANSVHEHLRYTNAN</sequence>
<protein>
    <submittedName>
        <fullName evidence="4">Coiled-coil domain-containing protein</fullName>
    </submittedName>
</protein>
<dbReference type="PANTHER" id="PTHR23034">
    <property type="entry name" value="GLUTAMATE-RICH PROTEIN 3"/>
    <property type="match status" value="1"/>
</dbReference>
<accession>A0A0N5AFW3</accession>
<evidence type="ECO:0000256" key="2">
    <source>
        <dbReference type="SAM" id="MobiDB-lite"/>
    </source>
</evidence>
<dbReference type="InterPro" id="IPR027962">
    <property type="entry name" value="ERICH3"/>
</dbReference>
<organism evidence="3 4">
    <name type="scientific">Syphacia muris</name>
    <dbReference type="NCBI Taxonomy" id="451379"/>
    <lineage>
        <taxon>Eukaryota</taxon>
        <taxon>Metazoa</taxon>
        <taxon>Ecdysozoa</taxon>
        <taxon>Nematoda</taxon>
        <taxon>Chromadorea</taxon>
        <taxon>Rhabditida</taxon>
        <taxon>Spirurina</taxon>
        <taxon>Oxyuridomorpha</taxon>
        <taxon>Oxyuroidea</taxon>
        <taxon>Oxyuridae</taxon>
        <taxon>Syphacia</taxon>
    </lineage>
</organism>
<keyword evidence="3" id="KW-1185">Reference proteome</keyword>
<dbReference type="Proteomes" id="UP000046393">
    <property type="component" value="Unplaced"/>
</dbReference>
<feature type="coiled-coil region" evidence="1">
    <location>
        <begin position="58"/>
        <end position="85"/>
    </location>
</feature>
<evidence type="ECO:0000313" key="4">
    <source>
        <dbReference type="WBParaSite" id="SMUV_0000318501-mRNA-1"/>
    </source>
</evidence>
<dbReference type="WBParaSite" id="SMUV_0000318501-mRNA-1">
    <property type="protein sequence ID" value="SMUV_0000318501-mRNA-1"/>
    <property type="gene ID" value="SMUV_0000318501"/>
</dbReference>